<keyword evidence="2" id="KW-1185">Reference proteome</keyword>
<dbReference type="EMBL" id="CM023470">
    <property type="protein sequence ID" value="KAH7979626.1"/>
    <property type="molecule type" value="Genomic_DNA"/>
</dbReference>
<evidence type="ECO:0000313" key="2">
    <source>
        <dbReference type="Proteomes" id="UP000821865"/>
    </source>
</evidence>
<dbReference type="Proteomes" id="UP000821865">
    <property type="component" value="Chromosome 1"/>
</dbReference>
<accession>A0ACB8DZ50</accession>
<protein>
    <submittedName>
        <fullName evidence="1">Uncharacterized protein</fullName>
    </submittedName>
</protein>
<evidence type="ECO:0000313" key="1">
    <source>
        <dbReference type="EMBL" id="KAH7979626.1"/>
    </source>
</evidence>
<gene>
    <name evidence="1" type="ORF">HPB49_010215</name>
</gene>
<comment type="caution">
    <text evidence="1">The sequence shown here is derived from an EMBL/GenBank/DDBJ whole genome shotgun (WGS) entry which is preliminary data.</text>
</comment>
<proteinExistence type="predicted"/>
<reference evidence="1" key="1">
    <citation type="submission" date="2020-05" db="EMBL/GenBank/DDBJ databases">
        <title>Large-scale comparative analyses of tick genomes elucidate their genetic diversity and vector capacities.</title>
        <authorList>
            <person name="Jia N."/>
            <person name="Wang J."/>
            <person name="Shi W."/>
            <person name="Du L."/>
            <person name="Sun Y."/>
            <person name="Zhan W."/>
            <person name="Jiang J."/>
            <person name="Wang Q."/>
            <person name="Zhang B."/>
            <person name="Ji P."/>
            <person name="Sakyi L.B."/>
            <person name="Cui X."/>
            <person name="Yuan T."/>
            <person name="Jiang B."/>
            <person name="Yang W."/>
            <person name="Lam T.T.-Y."/>
            <person name="Chang Q."/>
            <person name="Ding S."/>
            <person name="Wang X."/>
            <person name="Zhu J."/>
            <person name="Ruan X."/>
            <person name="Zhao L."/>
            <person name="Wei J."/>
            <person name="Que T."/>
            <person name="Du C."/>
            <person name="Cheng J."/>
            <person name="Dai P."/>
            <person name="Han X."/>
            <person name="Huang E."/>
            <person name="Gao Y."/>
            <person name="Liu J."/>
            <person name="Shao H."/>
            <person name="Ye R."/>
            <person name="Li L."/>
            <person name="Wei W."/>
            <person name="Wang X."/>
            <person name="Wang C."/>
            <person name="Yang T."/>
            <person name="Huo Q."/>
            <person name="Li W."/>
            <person name="Guo W."/>
            <person name="Chen H."/>
            <person name="Zhou L."/>
            <person name="Ni X."/>
            <person name="Tian J."/>
            <person name="Zhou Y."/>
            <person name="Sheng Y."/>
            <person name="Liu T."/>
            <person name="Pan Y."/>
            <person name="Xia L."/>
            <person name="Li J."/>
            <person name="Zhao F."/>
            <person name="Cao W."/>
        </authorList>
    </citation>
    <scope>NUCLEOTIDE SEQUENCE</scope>
    <source>
        <strain evidence="1">Dsil-2018</strain>
    </source>
</reference>
<name>A0ACB8DZ50_DERSI</name>
<sequence length="270" mass="30458">MMLPAKVNNRRRPLAPLQQRTTSKRLRNSVPAVTYNASAEETATAVADVASDICGAGSSLSSKVQHSYQLRCRIPRPPNAFMLFAKENRRSVAAMNPNENNQHVSNHLRKLWRSLIAADREPYQRKPPAFFHLRKYPDYVRNPPEACRRKEREHKVKQIASKLENDCSENQGSSQALPRPRPKVEEPCSSSSNSICCHRRRRKETTVMQPLVPEAPRLHRPTTTVATAASARATARPYIVQRSSANVSARGEPFKRRAHQSIRGSSPIQL</sequence>
<organism evidence="1 2">
    <name type="scientific">Dermacentor silvarum</name>
    <name type="common">Tick</name>
    <dbReference type="NCBI Taxonomy" id="543639"/>
    <lineage>
        <taxon>Eukaryota</taxon>
        <taxon>Metazoa</taxon>
        <taxon>Ecdysozoa</taxon>
        <taxon>Arthropoda</taxon>
        <taxon>Chelicerata</taxon>
        <taxon>Arachnida</taxon>
        <taxon>Acari</taxon>
        <taxon>Parasitiformes</taxon>
        <taxon>Ixodida</taxon>
        <taxon>Ixodoidea</taxon>
        <taxon>Ixodidae</taxon>
        <taxon>Rhipicephalinae</taxon>
        <taxon>Dermacentor</taxon>
    </lineage>
</organism>